<sequence length="489" mass="57129">MYSQSSDFIYGKLIDSDSGEGIPFATITVKDLGKGVISNAQGDFSIPKTIQNMNDTLIISCLGYTSKYVNLKNLKKQELNTIALKVAIISLDEVMIKAKKVKSLSPKKIVKRSIEQIPKNYSQSPFSYVAYYRDYQTKSDNYINLNESLIEVFDDGFNTCDRMDTKIRLLEYKVNHEFERDSTLEINYDNFDSKFIPNARIDPSGGNELTMLMIHDAIRNYEQPAYSFMYIMKEDFLKNHKFKLAKIIKMEGGSFYVIDFKLSNPLSVDNYQVFGQLFINRDTYAIHKLFYSLFNTQKKEKQLIFNAQVEYAKHQDLMYLNYISFSNVFEMPNPKDFAITEILYDSKKNLLFVTFNNPYSPDVVSKLSNYKVKVDNKKVDVKEVVKDSLNNKKISLMLDDVSDFPKITNDDSNRLKIYIKNLNDTEGRILGERTYLNYKQYREMFVQQVHISWKEKPIFIIDKFLPLKDNKISKSTETQEYWMNTPLMK</sequence>
<dbReference type="InterPro" id="IPR008969">
    <property type="entry name" value="CarboxyPept-like_regulatory"/>
</dbReference>
<dbReference type="AlphaFoldDB" id="A0A1Y1CG93"/>
<evidence type="ECO:0000313" key="1">
    <source>
        <dbReference type="EMBL" id="BAX79344.1"/>
    </source>
</evidence>
<dbReference type="SUPFAM" id="SSF49464">
    <property type="entry name" value="Carboxypeptidase regulatory domain-like"/>
    <property type="match status" value="1"/>
</dbReference>
<dbReference type="Pfam" id="PF13715">
    <property type="entry name" value="CarbopepD_reg_2"/>
    <property type="match status" value="1"/>
</dbReference>
<proteinExistence type="predicted"/>
<reference evidence="1 2" key="1">
    <citation type="journal article" date="2018" name="Mar. Genomics">
        <title>Complete genome sequence of Marinifilaceae bacterium strain SPP2, isolated from the Antarctic marine sediment.</title>
        <authorList>
            <person name="Watanabe M."/>
            <person name="Kojima H."/>
            <person name="Fukui M."/>
        </authorList>
    </citation>
    <scope>NUCLEOTIDE SEQUENCE [LARGE SCALE GENOMIC DNA]</scope>
    <source>
        <strain evidence="1 2">SPP2</strain>
    </source>
</reference>
<organism evidence="1 2">
    <name type="scientific">Labilibaculum antarcticum</name>
    <dbReference type="NCBI Taxonomy" id="1717717"/>
    <lineage>
        <taxon>Bacteria</taxon>
        <taxon>Pseudomonadati</taxon>
        <taxon>Bacteroidota</taxon>
        <taxon>Bacteroidia</taxon>
        <taxon>Marinilabiliales</taxon>
        <taxon>Marinifilaceae</taxon>
        <taxon>Labilibaculum</taxon>
    </lineage>
</organism>
<dbReference type="EMBL" id="AP018042">
    <property type="protein sequence ID" value="BAX79344.1"/>
    <property type="molecule type" value="Genomic_DNA"/>
</dbReference>
<dbReference type="Proteomes" id="UP000218267">
    <property type="component" value="Chromosome"/>
</dbReference>
<name>A0A1Y1CG93_9BACT</name>
<evidence type="ECO:0000313" key="2">
    <source>
        <dbReference type="Proteomes" id="UP000218267"/>
    </source>
</evidence>
<evidence type="ECO:0008006" key="3">
    <source>
        <dbReference type="Google" id="ProtNLM"/>
    </source>
</evidence>
<accession>A0A1Y1CG93</accession>
<dbReference type="KEGG" id="mbas:ALGA_0957"/>
<protein>
    <recommendedName>
        <fullName evidence="3">Carboxypeptidase-like regulatory domain-containing protein</fullName>
    </recommendedName>
</protein>
<keyword evidence="2" id="KW-1185">Reference proteome</keyword>
<reference evidence="2" key="2">
    <citation type="journal article" date="2020" name="Antonie Van Leeuwenhoek">
        <title>Labilibaculum antarcticum sp. nov., a novel facultative anaerobic, psychrotorelant bacterium isolated from marine sediment of Antarctica.</title>
        <authorList>
            <person name="Watanabe M."/>
            <person name="Kojima H."/>
            <person name="Fukui M."/>
        </authorList>
    </citation>
    <scope>NUCLEOTIDE SEQUENCE [LARGE SCALE GENOMIC DNA]</scope>
    <source>
        <strain evidence="2">SPP2</strain>
    </source>
</reference>
<dbReference type="Gene3D" id="2.60.40.1120">
    <property type="entry name" value="Carboxypeptidase-like, regulatory domain"/>
    <property type="match status" value="1"/>
</dbReference>
<gene>
    <name evidence="1" type="ORF">ALGA_0957</name>
</gene>